<evidence type="ECO:0000256" key="2">
    <source>
        <dbReference type="ARBA" id="ARBA00005695"/>
    </source>
</evidence>
<evidence type="ECO:0000256" key="1">
    <source>
        <dbReference type="ARBA" id="ARBA00004418"/>
    </source>
</evidence>
<feature type="domain" description="Solute-binding protein family 5" evidence="3">
    <location>
        <begin position="96"/>
        <end position="503"/>
    </location>
</feature>
<gene>
    <name evidence="4" type="ORF">SAMN04488518_111135</name>
</gene>
<dbReference type="Gene3D" id="3.10.105.10">
    <property type="entry name" value="Dipeptide-binding Protein, Domain 3"/>
    <property type="match status" value="1"/>
</dbReference>
<comment type="similarity">
    <text evidence="2">Belongs to the bacterial solute-binding protein 5 family.</text>
</comment>
<dbReference type="PANTHER" id="PTHR30290">
    <property type="entry name" value="PERIPLASMIC BINDING COMPONENT OF ABC TRANSPORTER"/>
    <property type="match status" value="1"/>
</dbReference>
<accession>A0A1I4DDZ9</accession>
<dbReference type="Proteomes" id="UP000199598">
    <property type="component" value="Unassembled WGS sequence"/>
</dbReference>
<evidence type="ECO:0000313" key="5">
    <source>
        <dbReference type="Proteomes" id="UP000199598"/>
    </source>
</evidence>
<dbReference type="InterPro" id="IPR039424">
    <property type="entry name" value="SBP_5"/>
</dbReference>
<proteinExistence type="inferred from homology"/>
<protein>
    <submittedName>
        <fullName evidence="4">Peptide/nickel transport system substrate-binding protein</fullName>
    </submittedName>
</protein>
<dbReference type="PANTHER" id="PTHR30290:SF62">
    <property type="entry name" value="OLIGOPEPTIDE ABC TRANSPORTER, PERIPLASMIC OLIGOPEPTIDE-BINDING PROTEIN"/>
    <property type="match status" value="1"/>
</dbReference>
<evidence type="ECO:0000259" key="3">
    <source>
        <dbReference type="Pfam" id="PF00496"/>
    </source>
</evidence>
<comment type="caution">
    <text evidence="4">The sequence shown here is derived from an EMBL/GenBank/DDBJ whole genome shotgun (WGS) entry which is preliminary data.</text>
</comment>
<dbReference type="SUPFAM" id="SSF53850">
    <property type="entry name" value="Periplasmic binding protein-like II"/>
    <property type="match status" value="1"/>
</dbReference>
<dbReference type="RefSeq" id="WP_093522097.1">
    <property type="nucleotide sequence ID" value="NZ_FOSK01000011.1"/>
</dbReference>
<organism evidence="4 5">
    <name type="scientific">Pseudovibrio ascidiaceicola</name>
    <dbReference type="NCBI Taxonomy" id="285279"/>
    <lineage>
        <taxon>Bacteria</taxon>
        <taxon>Pseudomonadati</taxon>
        <taxon>Pseudomonadota</taxon>
        <taxon>Alphaproteobacteria</taxon>
        <taxon>Hyphomicrobiales</taxon>
        <taxon>Stappiaceae</taxon>
        <taxon>Pseudovibrio</taxon>
    </lineage>
</organism>
<dbReference type="Pfam" id="PF00496">
    <property type="entry name" value="SBP_bac_5"/>
    <property type="match status" value="1"/>
</dbReference>
<sequence length="638" mass="72404">MTRLSLLTSTIMFISLAVPTASMALILKETPGIPPGLPSVVDRVPKEPLVTYPDDIGRVIGVQGGALHTLISRPKDVRLINVWGYARLVGYNENLELNPDILESVDNHYDKVFTLNLREGHKWSDGSSFNSEDFRFWFEDVALNEELNPIGLPGFMLVDGEGPEFSVIDETTVRFEWHEPNPLFLQELAKARPPFIYRPAAYMKQFHEEYGNPEFIRQIARIEKVRGWAPLFNRMDDMYGASNPHIPTLQPWVPRNTSGDRRAVMERNPFFHRVDSAGQQLPYIDRIIMDVVDGKLIPAKTLAGESDLQARGLGFSDISVLKRGEQTQDYDTRLWLNSKGSEISILPNLSVKDPAWRKLMQDRRFRHALSLGIDRELINKVLYFGLGRAGNDTVLNISPLYQPDFQTAWAEFNPDLANQLLDDIGLTDRRGDGVRLLEDGRPLQLIIEITGESTEQDDALELVAETWKEIGVSAFIRPSQRDTIRARALSGALMMSVWSGFENGVPTADMPPIDYAPTREDFLSWAPWGNYYESDGHAGVKPDWPPAIRLVELFDQWLVSSSFEERDMIWEQILQIHADETIHIGLVNAVRHPVVVKGLLNVPEMGIYGWDPGAQFGIHRMDLFFFEDLLPDEDDLSR</sequence>
<dbReference type="EMBL" id="FOSK01000011">
    <property type="protein sequence ID" value="SFK91325.1"/>
    <property type="molecule type" value="Genomic_DNA"/>
</dbReference>
<keyword evidence="5" id="KW-1185">Reference proteome</keyword>
<dbReference type="Gene3D" id="3.40.190.10">
    <property type="entry name" value="Periplasmic binding protein-like II"/>
    <property type="match status" value="1"/>
</dbReference>
<comment type="subcellular location">
    <subcellularLocation>
        <location evidence="1">Periplasm</location>
    </subcellularLocation>
</comment>
<name>A0A1I4DDZ9_9HYPH</name>
<dbReference type="CDD" id="cd08500">
    <property type="entry name" value="PBP2_NikA_DppA_OppA_like_4"/>
    <property type="match status" value="1"/>
</dbReference>
<reference evidence="4 5" key="1">
    <citation type="submission" date="2016-10" db="EMBL/GenBank/DDBJ databases">
        <authorList>
            <person name="Varghese N."/>
            <person name="Submissions S."/>
        </authorList>
    </citation>
    <scope>NUCLEOTIDE SEQUENCE [LARGE SCALE GENOMIC DNA]</scope>
    <source>
        <strain evidence="4 5">DSM 16392</strain>
    </source>
</reference>
<dbReference type="InterPro" id="IPR000914">
    <property type="entry name" value="SBP_5_dom"/>
</dbReference>
<evidence type="ECO:0000313" key="4">
    <source>
        <dbReference type="EMBL" id="SFK91325.1"/>
    </source>
</evidence>